<keyword evidence="3" id="KW-1185">Reference proteome</keyword>
<dbReference type="PANTHER" id="PTHR46564">
    <property type="entry name" value="TRANSPOSASE"/>
    <property type="match status" value="1"/>
</dbReference>
<sequence length="361" mass="40865">MPTRTISRDLKDRIPVLFFEKGYAVNQICTVLGVKKTLVYKTLDLYTTFGTSYNPHARRGGRPRKLTDVDVKFVEALLEQSHTIYLDEIQEKLLTQRGVSVTMATVFNTLRRLHFTRKCVSIRALERNDLLRSAFMNKIADLVPDPNMLMFVDESAKDDRTSGRRKGWSLKGMRCIQRRAFVRGKRYSILPVITLDGIIAHDIMEGSVTTERFLSFLEEHVVNLSQRGFNRGSDNEDGEDAGLYDSNGLSEVDRELARLRRKLEVKYQNDHNTGYTYIDPETAESYELTPIMMKEWARAMYDGVATVERPVSLGKVTFHPAKRQVALHPSRIAAGVNLPHAQGAGATDIGHLANMITTLIG</sequence>
<dbReference type="Gene3D" id="3.30.420.10">
    <property type="entry name" value="Ribonuclease H-like superfamily/Ribonuclease H"/>
    <property type="match status" value="1"/>
</dbReference>
<dbReference type="EMBL" id="JAWWNJ010000160">
    <property type="protein sequence ID" value="KAK6978299.1"/>
    <property type="molecule type" value="Genomic_DNA"/>
</dbReference>
<evidence type="ECO:0000259" key="1">
    <source>
        <dbReference type="Pfam" id="PF13358"/>
    </source>
</evidence>
<dbReference type="AlphaFoldDB" id="A0AAV9ZDS4"/>
<comment type="caution">
    <text evidence="2">The sequence shown here is derived from an EMBL/GenBank/DDBJ whole genome shotgun (WGS) entry which is preliminary data.</text>
</comment>
<dbReference type="InterPro" id="IPR038717">
    <property type="entry name" value="Tc1-like_DDE_dom"/>
</dbReference>
<feature type="non-terminal residue" evidence="2">
    <location>
        <position position="361"/>
    </location>
</feature>
<gene>
    <name evidence="2" type="ORF">R3P38DRAFT_3469913</name>
</gene>
<dbReference type="InterPro" id="IPR036397">
    <property type="entry name" value="RNaseH_sf"/>
</dbReference>
<dbReference type="SUPFAM" id="SSF46689">
    <property type="entry name" value="Homeodomain-like"/>
    <property type="match status" value="1"/>
</dbReference>
<protein>
    <recommendedName>
        <fullName evidence="1">Tc1-like transposase DDE domain-containing protein</fullName>
    </recommendedName>
</protein>
<accession>A0AAV9ZDS4</accession>
<evidence type="ECO:0000313" key="3">
    <source>
        <dbReference type="Proteomes" id="UP001362999"/>
    </source>
</evidence>
<dbReference type="Proteomes" id="UP001362999">
    <property type="component" value="Unassembled WGS sequence"/>
</dbReference>
<dbReference type="InterPro" id="IPR009057">
    <property type="entry name" value="Homeodomain-like_sf"/>
</dbReference>
<proteinExistence type="predicted"/>
<evidence type="ECO:0000313" key="2">
    <source>
        <dbReference type="EMBL" id="KAK6978299.1"/>
    </source>
</evidence>
<name>A0AAV9ZDS4_9AGAR</name>
<reference evidence="2 3" key="1">
    <citation type="journal article" date="2024" name="J Genomics">
        <title>Draft genome sequencing and assembly of Favolaschia claudopus CIRM-BRFM 2984 isolated from oak limbs.</title>
        <authorList>
            <person name="Navarro D."/>
            <person name="Drula E."/>
            <person name="Chaduli D."/>
            <person name="Cazenave R."/>
            <person name="Ahrendt S."/>
            <person name="Wang J."/>
            <person name="Lipzen A."/>
            <person name="Daum C."/>
            <person name="Barry K."/>
            <person name="Grigoriev I.V."/>
            <person name="Favel A."/>
            <person name="Rosso M.N."/>
            <person name="Martin F."/>
        </authorList>
    </citation>
    <scope>NUCLEOTIDE SEQUENCE [LARGE SCALE GENOMIC DNA]</scope>
    <source>
        <strain evidence="2 3">CIRM-BRFM 2984</strain>
    </source>
</reference>
<dbReference type="PANTHER" id="PTHR46564:SF1">
    <property type="entry name" value="TRANSPOSASE"/>
    <property type="match status" value="1"/>
</dbReference>
<organism evidence="2 3">
    <name type="scientific">Favolaschia claudopus</name>
    <dbReference type="NCBI Taxonomy" id="2862362"/>
    <lineage>
        <taxon>Eukaryota</taxon>
        <taxon>Fungi</taxon>
        <taxon>Dikarya</taxon>
        <taxon>Basidiomycota</taxon>
        <taxon>Agaricomycotina</taxon>
        <taxon>Agaricomycetes</taxon>
        <taxon>Agaricomycetidae</taxon>
        <taxon>Agaricales</taxon>
        <taxon>Marasmiineae</taxon>
        <taxon>Mycenaceae</taxon>
        <taxon>Favolaschia</taxon>
    </lineage>
</organism>
<dbReference type="GO" id="GO:0003676">
    <property type="term" value="F:nucleic acid binding"/>
    <property type="evidence" value="ECO:0007669"/>
    <property type="project" value="InterPro"/>
</dbReference>
<feature type="domain" description="Tc1-like transposase DDE" evidence="1">
    <location>
        <begin position="149"/>
        <end position="222"/>
    </location>
</feature>
<dbReference type="Pfam" id="PF13358">
    <property type="entry name" value="DDE_3"/>
    <property type="match status" value="1"/>
</dbReference>